<dbReference type="AlphaFoldDB" id="A0A4Y7KJ93"/>
<gene>
    <name evidence="1" type="ORF">C5167_035329</name>
</gene>
<dbReference type="Proteomes" id="UP000316621">
    <property type="component" value="Chromosome 7"/>
</dbReference>
<protein>
    <submittedName>
        <fullName evidence="1">Uncharacterized protein</fullName>
    </submittedName>
</protein>
<name>A0A4Y7KJ93_PAPSO</name>
<accession>A0A4Y7KJ93</accession>
<sequence>VVVDDARELNACLEVAACMGELFMSRTHPEREAILIKTVCNFCLFRAIMLPLLVKSTLKRW</sequence>
<organism evidence="1 2">
    <name type="scientific">Papaver somniferum</name>
    <name type="common">Opium poppy</name>
    <dbReference type="NCBI Taxonomy" id="3469"/>
    <lineage>
        <taxon>Eukaryota</taxon>
        <taxon>Viridiplantae</taxon>
        <taxon>Streptophyta</taxon>
        <taxon>Embryophyta</taxon>
        <taxon>Tracheophyta</taxon>
        <taxon>Spermatophyta</taxon>
        <taxon>Magnoliopsida</taxon>
        <taxon>Ranunculales</taxon>
        <taxon>Papaveraceae</taxon>
        <taxon>Papaveroideae</taxon>
        <taxon>Papaver</taxon>
    </lineage>
</organism>
<dbReference type="Gramene" id="RZC72138">
    <property type="protein sequence ID" value="RZC72138"/>
    <property type="gene ID" value="C5167_035329"/>
</dbReference>
<proteinExistence type="predicted"/>
<evidence type="ECO:0000313" key="2">
    <source>
        <dbReference type="Proteomes" id="UP000316621"/>
    </source>
</evidence>
<keyword evidence="2" id="KW-1185">Reference proteome</keyword>
<reference evidence="1 2" key="1">
    <citation type="journal article" date="2018" name="Science">
        <title>The opium poppy genome and morphinan production.</title>
        <authorList>
            <person name="Guo L."/>
            <person name="Winzer T."/>
            <person name="Yang X."/>
            <person name="Li Y."/>
            <person name="Ning Z."/>
            <person name="He Z."/>
            <person name="Teodor R."/>
            <person name="Lu Y."/>
            <person name="Bowser T.A."/>
            <person name="Graham I.A."/>
            <person name="Ye K."/>
        </authorList>
    </citation>
    <scope>NUCLEOTIDE SEQUENCE [LARGE SCALE GENOMIC DNA]</scope>
    <source>
        <strain evidence="2">cv. HN1</strain>
        <tissue evidence="1">Leaves</tissue>
    </source>
</reference>
<evidence type="ECO:0000313" key="1">
    <source>
        <dbReference type="EMBL" id="RZC72138.1"/>
    </source>
</evidence>
<dbReference type="EMBL" id="CM010721">
    <property type="protein sequence ID" value="RZC72138.1"/>
    <property type="molecule type" value="Genomic_DNA"/>
</dbReference>
<feature type="non-terminal residue" evidence="1">
    <location>
        <position position="1"/>
    </location>
</feature>